<proteinExistence type="predicted"/>
<dbReference type="EMBL" id="CP060007">
    <property type="protein sequence ID" value="QNA44751.1"/>
    <property type="molecule type" value="Genomic_DNA"/>
</dbReference>
<dbReference type="KEGG" id="lacs:H4075_00715"/>
<dbReference type="AlphaFoldDB" id="A0A7G5XGZ8"/>
<gene>
    <name evidence="2" type="ORF">H4075_00715</name>
</gene>
<accession>A0A7G5XGZ8</accession>
<feature type="chain" id="PRO_5029005444" description="Lipoprotein" evidence="1">
    <location>
        <begin position="23"/>
        <end position="99"/>
    </location>
</feature>
<feature type="signal peptide" evidence="1">
    <location>
        <begin position="1"/>
        <end position="22"/>
    </location>
</feature>
<organism evidence="2 3">
    <name type="scientific">Lacibacter sediminis</name>
    <dbReference type="NCBI Taxonomy" id="2760713"/>
    <lineage>
        <taxon>Bacteria</taxon>
        <taxon>Pseudomonadati</taxon>
        <taxon>Bacteroidota</taxon>
        <taxon>Chitinophagia</taxon>
        <taxon>Chitinophagales</taxon>
        <taxon>Chitinophagaceae</taxon>
        <taxon>Lacibacter</taxon>
    </lineage>
</organism>
<protein>
    <recommendedName>
        <fullName evidence="4">Lipoprotein</fullName>
    </recommendedName>
</protein>
<evidence type="ECO:0000256" key="1">
    <source>
        <dbReference type="SAM" id="SignalP"/>
    </source>
</evidence>
<dbReference type="PROSITE" id="PS51257">
    <property type="entry name" value="PROKAR_LIPOPROTEIN"/>
    <property type="match status" value="1"/>
</dbReference>
<evidence type="ECO:0008006" key="4">
    <source>
        <dbReference type="Google" id="ProtNLM"/>
    </source>
</evidence>
<dbReference type="Proteomes" id="UP000515344">
    <property type="component" value="Chromosome"/>
</dbReference>
<sequence>MKHLFLALIALAFVFTSCTKEANCIEGTIQWGGEPAADGLGWYLESEEFTKPVKLKNLSSTYQVDDLAVSACLLKTDEKYQCFCAEPLDVYSIKSIHKR</sequence>
<keyword evidence="1" id="KW-0732">Signal</keyword>
<evidence type="ECO:0000313" key="2">
    <source>
        <dbReference type="EMBL" id="QNA44751.1"/>
    </source>
</evidence>
<dbReference type="RefSeq" id="WP_182803212.1">
    <property type="nucleotide sequence ID" value="NZ_CP060007.1"/>
</dbReference>
<keyword evidence="3" id="KW-1185">Reference proteome</keyword>
<evidence type="ECO:0000313" key="3">
    <source>
        <dbReference type="Proteomes" id="UP000515344"/>
    </source>
</evidence>
<reference evidence="3" key="1">
    <citation type="submission" date="2020-08" db="EMBL/GenBank/DDBJ databases">
        <title>Lacibacter sp. S13-6-6 genome sequencing.</title>
        <authorList>
            <person name="Jin L."/>
        </authorList>
    </citation>
    <scope>NUCLEOTIDE SEQUENCE [LARGE SCALE GENOMIC DNA]</scope>
    <source>
        <strain evidence="3">S13-6-6</strain>
    </source>
</reference>
<name>A0A7G5XGZ8_9BACT</name>